<evidence type="ECO:0000313" key="1">
    <source>
        <dbReference type="EMBL" id="KLL46187.1"/>
    </source>
</evidence>
<accession>A0A837L2Q9</accession>
<dbReference type="EMBL" id="LBKL01000004">
    <property type="protein sequence ID" value="KLL46187.1"/>
    <property type="molecule type" value="Genomic_DNA"/>
</dbReference>
<name>A0A837L2Q9_STRAG</name>
<dbReference type="Proteomes" id="UP000035346">
    <property type="component" value="Unassembled WGS sequence"/>
</dbReference>
<proteinExistence type="predicted"/>
<dbReference type="RefSeq" id="WP_000230883.1">
    <property type="nucleotide sequence ID" value="NZ_LBKL01000004.1"/>
</dbReference>
<comment type="caution">
    <text evidence="1">The sequence shown here is derived from an EMBL/GenBank/DDBJ whole genome shotgun (WGS) entry which is preliminary data.</text>
</comment>
<protein>
    <submittedName>
        <fullName evidence="1">Repressor</fullName>
    </submittedName>
</protein>
<reference evidence="1 2" key="1">
    <citation type="journal article" date="2015" name="PLoS ONE">
        <title>Genomic analysis reveals the molecular basis for capsule loss in the group B streptococcus population.</title>
        <authorList>
            <consortium name="DEVANI Consortium"/>
            <person name="Rosini R."/>
            <person name="Campisi E."/>
            <person name="De Chiara M."/>
            <person name="Tettelin H."/>
            <person name="Rinaudo D."/>
            <person name="Toniolo C."/>
            <person name="Metruccio M."/>
            <person name="Guidotti S."/>
            <person name="Sorensen U.B."/>
            <person name="Kilian M."/>
            <person name="Ramirez M."/>
            <person name="Janulczyk R."/>
            <person name="Donati C."/>
            <person name="Grandi G."/>
            <person name="Margarit I."/>
        </authorList>
    </citation>
    <scope>NUCLEOTIDE SEQUENCE [LARGE SCALE GENOMIC DNA]</scope>
    <source>
        <strain evidence="1 2">DK-B-USS-215</strain>
    </source>
</reference>
<gene>
    <name evidence="1" type="ORF">WA04_00260</name>
</gene>
<sequence length="77" mass="8996">MVFDYSKLSGRIVEKFGTQYNFALALGLSERSLSLKLNNKVDWRSKEIAQACQELDINEDDVGEYFFKQNVHIYEQN</sequence>
<dbReference type="InterPro" id="IPR008003">
    <property type="entry name" value="DUF739"/>
</dbReference>
<evidence type="ECO:0000313" key="2">
    <source>
        <dbReference type="Proteomes" id="UP000035346"/>
    </source>
</evidence>
<dbReference type="Pfam" id="PF05339">
    <property type="entry name" value="DUF739"/>
    <property type="match status" value="1"/>
</dbReference>
<dbReference type="AlphaFoldDB" id="A0A837L2Q9"/>
<organism evidence="1 2">
    <name type="scientific">Streptococcus agalactiae</name>
    <dbReference type="NCBI Taxonomy" id="1311"/>
    <lineage>
        <taxon>Bacteria</taxon>
        <taxon>Bacillati</taxon>
        <taxon>Bacillota</taxon>
        <taxon>Bacilli</taxon>
        <taxon>Lactobacillales</taxon>
        <taxon>Streptococcaceae</taxon>
        <taxon>Streptococcus</taxon>
    </lineage>
</organism>